<dbReference type="PROSITE" id="PS50003">
    <property type="entry name" value="PH_DOMAIN"/>
    <property type="match status" value="2"/>
</dbReference>
<dbReference type="RefSeq" id="XP_030990686.1">
    <property type="nucleotide sequence ID" value="XM_031144531.1"/>
</dbReference>
<accession>A0A507AGP9</accession>
<evidence type="ECO:0000259" key="2">
    <source>
        <dbReference type="PROSITE" id="PS50003"/>
    </source>
</evidence>
<dbReference type="SUPFAM" id="SSF50729">
    <property type="entry name" value="PH domain-like"/>
    <property type="match status" value="2"/>
</dbReference>
<evidence type="ECO:0000313" key="4">
    <source>
        <dbReference type="Proteomes" id="UP000319257"/>
    </source>
</evidence>
<dbReference type="GeneID" id="41977001"/>
<feature type="compositionally biased region" description="Polar residues" evidence="1">
    <location>
        <begin position="246"/>
        <end position="262"/>
    </location>
</feature>
<dbReference type="EMBL" id="SKBQ01000070">
    <property type="protein sequence ID" value="TPX08975.1"/>
    <property type="molecule type" value="Genomic_DNA"/>
</dbReference>
<dbReference type="Gene3D" id="2.30.29.30">
    <property type="entry name" value="Pleckstrin-homology domain (PH domain)/Phosphotyrosine-binding domain (PTB)"/>
    <property type="match status" value="2"/>
</dbReference>
<dbReference type="OrthoDB" id="2157866at2759"/>
<gene>
    <name evidence="3" type="ORF">E0L32_009554</name>
</gene>
<comment type="caution">
    <text evidence="3">The sequence shown here is derived from an EMBL/GenBank/DDBJ whole genome shotgun (WGS) entry which is preliminary data.</text>
</comment>
<reference evidence="3 4" key="1">
    <citation type="submission" date="2019-06" db="EMBL/GenBank/DDBJ databases">
        <title>Draft genome sequence of the filamentous fungus Phialemoniopsis curvata isolated from diesel fuel.</title>
        <authorList>
            <person name="Varaljay V.A."/>
            <person name="Lyon W.J."/>
            <person name="Crouch A.L."/>
            <person name="Drake C.E."/>
            <person name="Hollomon J.M."/>
            <person name="Nadeau L.J."/>
            <person name="Nunn H.S."/>
            <person name="Stevenson B.S."/>
            <person name="Bojanowski C.L."/>
            <person name="Crookes-Goodson W.J."/>
        </authorList>
    </citation>
    <scope>NUCLEOTIDE SEQUENCE [LARGE SCALE GENOMIC DNA]</scope>
    <source>
        <strain evidence="3 4">D216</strain>
    </source>
</reference>
<dbReference type="AlphaFoldDB" id="A0A507AGP9"/>
<feature type="domain" description="PH" evidence="2">
    <location>
        <begin position="316"/>
        <end position="415"/>
    </location>
</feature>
<dbReference type="Pfam" id="PF00169">
    <property type="entry name" value="PH"/>
    <property type="match status" value="2"/>
</dbReference>
<evidence type="ECO:0000313" key="3">
    <source>
        <dbReference type="EMBL" id="TPX08975.1"/>
    </source>
</evidence>
<dbReference type="InterPro" id="IPR001849">
    <property type="entry name" value="PH_domain"/>
</dbReference>
<dbReference type="CDD" id="cd13298">
    <property type="entry name" value="PH1_PH_fungal"/>
    <property type="match status" value="1"/>
</dbReference>
<organism evidence="3 4">
    <name type="scientific">Thyridium curvatum</name>
    <dbReference type="NCBI Taxonomy" id="1093900"/>
    <lineage>
        <taxon>Eukaryota</taxon>
        <taxon>Fungi</taxon>
        <taxon>Dikarya</taxon>
        <taxon>Ascomycota</taxon>
        <taxon>Pezizomycotina</taxon>
        <taxon>Sordariomycetes</taxon>
        <taxon>Sordariomycetidae</taxon>
        <taxon>Thyridiales</taxon>
        <taxon>Thyridiaceae</taxon>
        <taxon>Thyridium</taxon>
    </lineage>
</organism>
<dbReference type="STRING" id="1093900.A0A507AGP9"/>
<protein>
    <recommendedName>
        <fullName evidence="2">PH domain-containing protein</fullName>
    </recommendedName>
</protein>
<dbReference type="InterPro" id="IPR011993">
    <property type="entry name" value="PH-like_dom_sf"/>
</dbReference>
<dbReference type="InterPro" id="IPR051707">
    <property type="entry name" value="PI-Interact_SigTrans_Reg"/>
</dbReference>
<proteinExistence type="predicted"/>
<dbReference type="PANTHER" id="PTHR14336">
    <property type="entry name" value="TANDEM PH DOMAIN CONTAINING PROTEIN"/>
    <property type="match status" value="1"/>
</dbReference>
<dbReference type="Proteomes" id="UP000319257">
    <property type="component" value="Unassembled WGS sequence"/>
</dbReference>
<sequence>MVEIQTQPQAIVPSAKLANPMAASAARPISAVSVPPDATNGSQYQAGLDSFSPVHQNGCFEFDRVIKSGYVQKRTQKTKVSTFPQRTSCAVGLRHFSRIQAWKTAWLVLRPNTLYIYRSEKEDKLRRKVYLSDLTAVMFLKDPKQKRKNVFGLFSPSKNFHFEAPSSQDAQEWVELIRHEARIEQEEEEMFLASPAVQRHSFNLGGFFQMGTDSSRVLAERDRLASSSPEPPNPSYEQLRSPAPRRTSQTADYSGLSGNEVASHSDFSDTEGRLQGASFENLAVKPPPSAHGERPVMTARNPSQISGLNLDQDPDRVIWQGWLWYLRSKRGVKQWKNCWAVLRPRNFILYKDETEYAAQFIANMSTILNVVELDPISRTKRHCLQIITEEKSYRFAAHDEESLVRCLGAFKSLLAKRRELEARAAAAAATGGVPS</sequence>
<name>A0A507AGP9_9PEZI</name>
<dbReference type="CDD" id="cd13299">
    <property type="entry name" value="PH2_PH_fungal"/>
    <property type="match status" value="1"/>
</dbReference>
<feature type="domain" description="PH" evidence="2">
    <location>
        <begin position="64"/>
        <end position="182"/>
    </location>
</feature>
<evidence type="ECO:0000256" key="1">
    <source>
        <dbReference type="SAM" id="MobiDB-lite"/>
    </source>
</evidence>
<dbReference type="SMART" id="SM00233">
    <property type="entry name" value="PH"/>
    <property type="match status" value="2"/>
</dbReference>
<dbReference type="InParanoid" id="A0A507AGP9"/>
<feature type="region of interest" description="Disordered" evidence="1">
    <location>
        <begin position="219"/>
        <end position="272"/>
    </location>
</feature>
<keyword evidence="4" id="KW-1185">Reference proteome</keyword>